<name>A7KA41_9PHYC</name>
<protein>
    <submittedName>
        <fullName evidence="1">Uncharacterized protein z781R</fullName>
    </submittedName>
</protein>
<dbReference type="GeneID" id="5470745"/>
<keyword evidence="2" id="KW-1185">Reference proteome</keyword>
<proteinExistence type="predicted"/>
<dbReference type="EMBL" id="EF101928">
    <property type="protein sequence ID" value="ABT16915.1"/>
    <property type="molecule type" value="Genomic_DNA"/>
</dbReference>
<accession>A7KA41</accession>
<reference evidence="1 2" key="1">
    <citation type="submission" date="2006-09" db="EMBL/GenBank/DDBJ databases">
        <title>Sequence and annotation of the 288-kb ATCV-1 virus that infects an endosymbiotic Chlorella strain of the heliozoon Acanthocystis turfacea.</title>
        <authorList>
            <person name="Fitzgerald L.A."/>
            <person name="Graves M.V."/>
            <person name="Li X."/>
            <person name="Pfitzner A.J.P."/>
            <person name="Hartigan J."/>
            <person name="Van Etten J.L."/>
        </authorList>
    </citation>
    <scope>NUCLEOTIDE SEQUENCE [LARGE SCALE GENOMIC DNA]</scope>
    <source>
        <strain evidence="1 2">ATCV-1</strain>
    </source>
</reference>
<sequence>MVSRCFPNKHSSKVLLKNVIAFQLNRFRVIVRIEDAFLGVIRICCLCDGVPQLFRPWQGKLFVVYLSCLPRFIGRTPGVWLAKAVAPREPSGVESRTYEQFFGGNAKAEAVLHCLFGGIRNVRRVADIRVMSCRRPRAPVSIQEIVGHDVDFV</sequence>
<evidence type="ECO:0000313" key="2">
    <source>
        <dbReference type="Proteomes" id="UP000202420"/>
    </source>
</evidence>
<evidence type="ECO:0000313" key="1">
    <source>
        <dbReference type="EMBL" id="ABT16915.1"/>
    </source>
</evidence>
<dbReference type="RefSeq" id="YP_001427262.1">
    <property type="nucleotide sequence ID" value="NC_008724.1"/>
</dbReference>
<gene>
    <name evidence="1" type="primary">z781R</name>
    <name evidence="1" type="ORF">ATCV1_z781R</name>
</gene>
<dbReference type="Proteomes" id="UP000202420">
    <property type="component" value="Segment"/>
</dbReference>
<organism evidence="1 2">
    <name type="scientific">Chlorovirus heliozoae</name>
    <dbReference type="NCBI Taxonomy" id="322019"/>
    <lineage>
        <taxon>Viruses</taxon>
        <taxon>Varidnaviria</taxon>
        <taxon>Bamfordvirae</taxon>
        <taxon>Nucleocytoviricota</taxon>
        <taxon>Megaviricetes</taxon>
        <taxon>Algavirales</taxon>
        <taxon>Phycodnaviridae</taxon>
        <taxon>Chlorovirus</taxon>
    </lineage>
</organism>
<dbReference type="KEGG" id="vg:5470745"/>